<evidence type="ECO:0000313" key="3">
    <source>
        <dbReference type="Proteomes" id="UP001327560"/>
    </source>
</evidence>
<proteinExistence type="predicted"/>
<feature type="domain" description="UspA" evidence="1">
    <location>
        <begin position="20"/>
        <end position="91"/>
    </location>
</feature>
<evidence type="ECO:0000313" key="2">
    <source>
        <dbReference type="EMBL" id="WOL01417.1"/>
    </source>
</evidence>
<dbReference type="SUPFAM" id="SSF52402">
    <property type="entry name" value="Adenine nucleotide alpha hydrolases-like"/>
    <property type="match status" value="1"/>
</dbReference>
<keyword evidence="3" id="KW-1185">Reference proteome</keyword>
<dbReference type="AlphaFoldDB" id="A0AAQ3K3T4"/>
<dbReference type="Pfam" id="PF00582">
    <property type="entry name" value="Usp"/>
    <property type="match status" value="1"/>
</dbReference>
<evidence type="ECO:0000259" key="1">
    <source>
        <dbReference type="Pfam" id="PF00582"/>
    </source>
</evidence>
<accession>A0AAQ3K3T4</accession>
<gene>
    <name evidence="2" type="ORF">Cni_G10133</name>
</gene>
<protein>
    <submittedName>
        <fullName evidence="2">Universal stress protein PHOS32-like</fullName>
    </submittedName>
</protein>
<dbReference type="Gene3D" id="1.25.40.570">
    <property type="match status" value="1"/>
</dbReference>
<dbReference type="PANTHER" id="PTHR31966:SF3">
    <property type="entry name" value="OS05G0501700 PROTEIN"/>
    <property type="match status" value="1"/>
</dbReference>
<sequence>MPKLEEDFDTFTTTKAQDLAQPLVDAQIPFKIHIVKDHDTKEQLCLEVERLGLSAVIMGSRGFGASRRNNKSRFGTVSDNCVHHCVCPVVVQLYQKALSIKSAIPHPRIMGIIHECGGKMHMAERQWAEAATDFFESFNNYDEAGNQRSHPMS</sequence>
<name>A0AAQ3K3T4_9LILI</name>
<dbReference type="Gene3D" id="3.40.50.620">
    <property type="entry name" value="HUPs"/>
    <property type="match status" value="1"/>
</dbReference>
<dbReference type="InterPro" id="IPR006016">
    <property type="entry name" value="UspA"/>
</dbReference>
<dbReference type="PANTHER" id="PTHR31966">
    <property type="entry name" value="OS01G0783500 PROTEIN"/>
    <property type="match status" value="1"/>
</dbReference>
<dbReference type="InterPro" id="IPR014729">
    <property type="entry name" value="Rossmann-like_a/b/a_fold"/>
</dbReference>
<dbReference type="EMBL" id="CP136892">
    <property type="protein sequence ID" value="WOL01417.1"/>
    <property type="molecule type" value="Genomic_DNA"/>
</dbReference>
<dbReference type="InterPro" id="IPR044162">
    <property type="entry name" value="PHOS32/34"/>
</dbReference>
<organism evidence="2 3">
    <name type="scientific">Canna indica</name>
    <name type="common">Indian-shot</name>
    <dbReference type="NCBI Taxonomy" id="4628"/>
    <lineage>
        <taxon>Eukaryota</taxon>
        <taxon>Viridiplantae</taxon>
        <taxon>Streptophyta</taxon>
        <taxon>Embryophyta</taxon>
        <taxon>Tracheophyta</taxon>
        <taxon>Spermatophyta</taxon>
        <taxon>Magnoliopsida</taxon>
        <taxon>Liliopsida</taxon>
        <taxon>Zingiberales</taxon>
        <taxon>Cannaceae</taxon>
        <taxon>Canna</taxon>
    </lineage>
</organism>
<reference evidence="2 3" key="1">
    <citation type="submission" date="2023-10" db="EMBL/GenBank/DDBJ databases">
        <title>Chromosome-scale genome assembly provides insights into flower coloration mechanisms of Canna indica.</title>
        <authorList>
            <person name="Li C."/>
        </authorList>
    </citation>
    <scope>NUCLEOTIDE SEQUENCE [LARGE SCALE GENOMIC DNA]</scope>
    <source>
        <tissue evidence="2">Flower</tissue>
    </source>
</reference>
<dbReference type="Proteomes" id="UP001327560">
    <property type="component" value="Chromosome 3"/>
</dbReference>